<feature type="compositionally biased region" description="Polar residues" evidence="1">
    <location>
        <begin position="936"/>
        <end position="949"/>
    </location>
</feature>
<organism evidence="2 3">
    <name type="scientific">Gnomoniopsis smithogilvyi</name>
    <dbReference type="NCBI Taxonomy" id="1191159"/>
    <lineage>
        <taxon>Eukaryota</taxon>
        <taxon>Fungi</taxon>
        <taxon>Dikarya</taxon>
        <taxon>Ascomycota</taxon>
        <taxon>Pezizomycotina</taxon>
        <taxon>Sordariomycetes</taxon>
        <taxon>Sordariomycetidae</taxon>
        <taxon>Diaporthales</taxon>
        <taxon>Gnomoniaceae</taxon>
        <taxon>Gnomoniopsis</taxon>
    </lineage>
</organism>
<feature type="compositionally biased region" description="Basic and acidic residues" evidence="1">
    <location>
        <begin position="1025"/>
        <end position="1035"/>
    </location>
</feature>
<dbReference type="AlphaFoldDB" id="A0A9W8YPM6"/>
<feature type="compositionally biased region" description="Polar residues" evidence="1">
    <location>
        <begin position="688"/>
        <end position="697"/>
    </location>
</feature>
<evidence type="ECO:0000313" key="3">
    <source>
        <dbReference type="Proteomes" id="UP001140453"/>
    </source>
</evidence>
<feature type="compositionally biased region" description="Low complexity" evidence="1">
    <location>
        <begin position="875"/>
        <end position="887"/>
    </location>
</feature>
<keyword evidence="3" id="KW-1185">Reference proteome</keyword>
<evidence type="ECO:0000313" key="2">
    <source>
        <dbReference type="EMBL" id="KAJ4388869.1"/>
    </source>
</evidence>
<feature type="compositionally biased region" description="Low complexity" evidence="1">
    <location>
        <begin position="919"/>
        <end position="935"/>
    </location>
</feature>
<dbReference type="Proteomes" id="UP001140453">
    <property type="component" value="Unassembled WGS sequence"/>
</dbReference>
<gene>
    <name evidence="2" type="ORF">N0V93_006330</name>
</gene>
<dbReference type="EMBL" id="JAPEVB010000004">
    <property type="protein sequence ID" value="KAJ4388869.1"/>
    <property type="molecule type" value="Genomic_DNA"/>
</dbReference>
<feature type="region of interest" description="Disordered" evidence="1">
    <location>
        <begin position="580"/>
        <end position="1046"/>
    </location>
</feature>
<proteinExistence type="predicted"/>
<evidence type="ECO:0000256" key="1">
    <source>
        <dbReference type="SAM" id="MobiDB-lite"/>
    </source>
</evidence>
<feature type="region of interest" description="Disordered" evidence="1">
    <location>
        <begin position="1"/>
        <end position="94"/>
    </location>
</feature>
<dbReference type="OrthoDB" id="4395072at2759"/>
<name>A0A9W8YPM6_9PEZI</name>
<reference evidence="2" key="1">
    <citation type="submission" date="2022-10" db="EMBL/GenBank/DDBJ databases">
        <title>Tapping the CABI collections for fungal endophytes: first genome assemblies for Collariella, Neodidymelliopsis, Ascochyta clinopodiicola, Didymella pomorum, Didymosphaeria variabile, Neocosmospora piperis and Neocucurbitaria cava.</title>
        <authorList>
            <person name="Hill R."/>
        </authorList>
    </citation>
    <scope>NUCLEOTIDE SEQUENCE</scope>
    <source>
        <strain evidence="2">IMI 355082</strain>
    </source>
</reference>
<comment type="caution">
    <text evidence="2">The sequence shown here is derived from an EMBL/GenBank/DDBJ whole genome shotgun (WGS) entry which is preliminary data.</text>
</comment>
<protein>
    <submittedName>
        <fullName evidence="2">Uncharacterized protein</fullName>
    </submittedName>
</protein>
<accession>A0A9W8YPM6</accession>
<feature type="compositionally biased region" description="Polar residues" evidence="1">
    <location>
        <begin position="56"/>
        <end position="67"/>
    </location>
</feature>
<feature type="compositionally biased region" description="Basic and acidic residues" evidence="1">
    <location>
        <begin position="594"/>
        <end position="611"/>
    </location>
</feature>
<feature type="compositionally biased region" description="Basic and acidic residues" evidence="1">
    <location>
        <begin position="986"/>
        <end position="999"/>
    </location>
</feature>
<feature type="compositionally biased region" description="Low complexity" evidence="1">
    <location>
        <begin position="71"/>
        <end position="88"/>
    </location>
</feature>
<sequence length="1046" mass="112745">MEQAPISETSGRKGAFPRLRNMSTATVRRLSRPLSLVSGRSISPAPERTPNKLKKTSTPNSIASRTSRAMRPPSSRRTSLLSRESSVSQDDREPLGELPVFGVSQRAYLASLVSLFSNTNGRSTVGSPQSANTPITDPSSGATSLGLYEYDIHSSAIYQYSKVRRLYVGWPGQITPPPEALLEFEMETLPLLERDLQGISGYLGQQGIRITYELRMSGYASATAETVFLSPTVWILYRASSTASTKVSVAELHQAVSDIFYLQKGLEIQEGGGRIELTSDRSLIDVELEEKESIELSDGGKLSIHIEDCQEKYSVCGALCCVTVENDGKQVQSLCRIGGLLKVNGKYILGVSTAHAMLEGSGIFRDSFNDSTESRLPPGQAVDRDEILSDSRRVSAWHSVSRDAAVDFLGISMNSRGEMAINRSKPENATDFALLRLSKMPAYVRNKYIPPFAQEPVSITSTASASAAAMDEGPVHIICGGGDVAEGQLVWGSACFIIRGRNFRVRRIQTTRPLSAGTTGAWVVRGEVMYGVIIAVYENEPFALMMTVERLFASILGSAFSIRSVELWDGEVPEALLRKVQDEAKSSNMSKSSDPAKSRRQTETETRDKRNGTSSSKHPESVNGVGSSSQHRKRSEGTQTLPKTVEGGTQTEEPCPSTDAIVDAGKSPKPTAESSSPGPSSRRRVQTRSDSVASDVSMSGAVQDDLPPQASHRKRRSDAGDSAVSAGAHTVYTTASETLERQDSGFEAAAPAVQTPVITPDNEAGDETPRRGLQAPPIRPAEASRNMNLRGGVWPDEHSAQDIDGDSNVNADRTPTRAPPQDRRSSYQNVFGKAFGRSSRQASVDADNHGIPPTGLSGRRPLFGRRRSSAIDPKSGSSRAGSSSNAPSHDDNHGIPPTGLDGKRPLFSRRRSSAIDPKSVSSRVGSSSNAPSGSNERPSSSTRTGTANSQKRERFTKENNYGIPPGGLDDRRPLSFIRRLSAQAPEPERPTSDSNHDPEVGPSTSRGSSGIGERPLSFIRRSKGKAPEEPPKFSKENNFGIPPTGL</sequence>
<feature type="compositionally biased region" description="Polar residues" evidence="1">
    <location>
        <begin position="637"/>
        <end position="652"/>
    </location>
</feature>